<dbReference type="Proteomes" id="UP000031549">
    <property type="component" value="Unassembled WGS sequence"/>
</dbReference>
<feature type="region of interest" description="Disordered" evidence="1">
    <location>
        <begin position="51"/>
        <end position="88"/>
    </location>
</feature>
<dbReference type="EMBL" id="JTCM02000106">
    <property type="protein sequence ID" value="NEU76342.1"/>
    <property type="molecule type" value="Genomic_DNA"/>
</dbReference>
<accession>A0A846HG59</accession>
<evidence type="ECO:0000313" key="3">
    <source>
        <dbReference type="Proteomes" id="UP000031549"/>
    </source>
</evidence>
<dbReference type="RefSeq" id="WP_039752325.1">
    <property type="nucleotide sequence ID" value="NZ_JTCM02000106.1"/>
</dbReference>
<gene>
    <name evidence="2" type="ORF">PI95_028435</name>
</gene>
<keyword evidence="3" id="KW-1185">Reference proteome</keyword>
<protein>
    <submittedName>
        <fullName evidence="2">Uncharacterized protein</fullName>
    </submittedName>
</protein>
<comment type="caution">
    <text evidence="2">The sequence shown here is derived from an EMBL/GenBank/DDBJ whole genome shotgun (WGS) entry which is preliminary data.</text>
</comment>
<evidence type="ECO:0000256" key="1">
    <source>
        <dbReference type="SAM" id="MobiDB-lite"/>
    </source>
</evidence>
<dbReference type="AlphaFoldDB" id="A0A846HG59"/>
<name>A0A846HG59_9CYAN</name>
<reference evidence="2 3" key="1">
    <citation type="journal article" date="2015" name="Genome Announc.">
        <title>Draft Genome Sequence of Cyanobacterium Hassallia byssoidea Strain VB512170, Isolated from Monuments in India.</title>
        <authorList>
            <person name="Singh D."/>
            <person name="Chandrababunaidu M.M."/>
            <person name="Panda A."/>
            <person name="Sen D."/>
            <person name="Bhattacharyya S."/>
            <person name="Adhikary S.P."/>
            <person name="Tripathy S."/>
        </authorList>
    </citation>
    <scope>NUCLEOTIDE SEQUENCE [LARGE SCALE GENOMIC DNA]</scope>
    <source>
        <strain evidence="2 3">VB512170</strain>
    </source>
</reference>
<feature type="region of interest" description="Disordered" evidence="1">
    <location>
        <begin position="1"/>
        <end position="27"/>
    </location>
</feature>
<evidence type="ECO:0000313" key="2">
    <source>
        <dbReference type="EMBL" id="NEU76342.1"/>
    </source>
</evidence>
<proteinExistence type="predicted"/>
<sequence>MVNSQSGIGHGAWGSKKSDKTGQPSSEVVVGCRGSIKQGCPVLSSFSVGAWGQGGIGTRRQGDKEELPLPNDGRCFKPGNPSNAQPNLCPMPNDGRCFKPGNPSNAQPNLCPMPNN</sequence>
<organism evidence="2 3">
    <name type="scientific">Hassallia byssoidea VB512170</name>
    <dbReference type="NCBI Taxonomy" id="1304833"/>
    <lineage>
        <taxon>Bacteria</taxon>
        <taxon>Bacillati</taxon>
        <taxon>Cyanobacteriota</taxon>
        <taxon>Cyanophyceae</taxon>
        <taxon>Nostocales</taxon>
        <taxon>Tolypothrichaceae</taxon>
        <taxon>Hassallia</taxon>
    </lineage>
</organism>